<reference evidence="2" key="2">
    <citation type="journal article" date="2021" name="Microbiome">
        <title>Successional dynamics and alternative stable states in a saline activated sludge microbial community over 9 years.</title>
        <authorList>
            <person name="Wang Y."/>
            <person name="Ye J."/>
            <person name="Ju F."/>
            <person name="Liu L."/>
            <person name="Boyd J.A."/>
            <person name="Deng Y."/>
            <person name="Parks D.H."/>
            <person name="Jiang X."/>
            <person name="Yin X."/>
            <person name="Woodcroft B.J."/>
            <person name="Tyson G.W."/>
            <person name="Hugenholtz P."/>
            <person name="Polz M.F."/>
            <person name="Zhang T."/>
        </authorList>
    </citation>
    <scope>NUCLEOTIDE SEQUENCE</scope>
    <source>
        <strain evidence="2">HKST-UBA02</strain>
    </source>
</reference>
<dbReference type="Pfam" id="PF00027">
    <property type="entry name" value="cNMP_binding"/>
    <property type="match status" value="1"/>
</dbReference>
<gene>
    <name evidence="2" type="ORF">KDA27_02165</name>
</gene>
<comment type="caution">
    <text evidence="2">The sequence shown here is derived from an EMBL/GenBank/DDBJ whole genome shotgun (WGS) entry which is preliminary data.</text>
</comment>
<proteinExistence type="predicted"/>
<evidence type="ECO:0000259" key="1">
    <source>
        <dbReference type="PROSITE" id="PS50042"/>
    </source>
</evidence>
<dbReference type="SMART" id="SM00100">
    <property type="entry name" value="cNMP"/>
    <property type="match status" value="2"/>
</dbReference>
<dbReference type="InterPro" id="IPR014710">
    <property type="entry name" value="RmlC-like_jellyroll"/>
</dbReference>
<reference evidence="2" key="1">
    <citation type="submission" date="2020-04" db="EMBL/GenBank/DDBJ databases">
        <authorList>
            <person name="Zhang T."/>
        </authorList>
    </citation>
    <scope>NUCLEOTIDE SEQUENCE</scope>
    <source>
        <strain evidence="2">HKST-UBA02</strain>
    </source>
</reference>
<organism evidence="2 3">
    <name type="scientific">Eiseniibacteriota bacterium</name>
    <dbReference type="NCBI Taxonomy" id="2212470"/>
    <lineage>
        <taxon>Bacteria</taxon>
        <taxon>Candidatus Eiseniibacteriota</taxon>
    </lineage>
</organism>
<dbReference type="Proteomes" id="UP000739538">
    <property type="component" value="Unassembled WGS sequence"/>
</dbReference>
<feature type="domain" description="Cyclic nucleotide-binding" evidence="1">
    <location>
        <begin position="193"/>
        <end position="308"/>
    </location>
</feature>
<dbReference type="PROSITE" id="PS50042">
    <property type="entry name" value="CNMP_BINDING_3"/>
    <property type="match status" value="2"/>
</dbReference>
<dbReference type="Gene3D" id="2.60.120.10">
    <property type="entry name" value="Jelly Rolls"/>
    <property type="match status" value="2"/>
</dbReference>
<evidence type="ECO:0000313" key="2">
    <source>
        <dbReference type="EMBL" id="MCA9754579.1"/>
    </source>
</evidence>
<dbReference type="SUPFAM" id="SSF51206">
    <property type="entry name" value="cAMP-binding domain-like"/>
    <property type="match status" value="2"/>
</dbReference>
<dbReference type="AlphaFoldDB" id="A0A956SCN1"/>
<dbReference type="InterPro" id="IPR018490">
    <property type="entry name" value="cNMP-bd_dom_sf"/>
</dbReference>
<accession>A0A956SCN1</accession>
<dbReference type="CDD" id="cd00038">
    <property type="entry name" value="CAP_ED"/>
    <property type="match status" value="1"/>
</dbReference>
<evidence type="ECO:0000313" key="3">
    <source>
        <dbReference type="Proteomes" id="UP000739538"/>
    </source>
</evidence>
<protein>
    <submittedName>
        <fullName evidence="2">Cyclic nucleotide-binding domain-containing protein</fullName>
    </submittedName>
</protein>
<feature type="domain" description="Cyclic nucleotide-binding" evidence="1">
    <location>
        <begin position="35"/>
        <end position="150"/>
    </location>
</feature>
<dbReference type="InterPro" id="IPR000595">
    <property type="entry name" value="cNMP-bd_dom"/>
</dbReference>
<name>A0A956SCN1_UNCEI</name>
<dbReference type="EMBL" id="JAGQHS010000006">
    <property type="protein sequence ID" value="MCA9754579.1"/>
    <property type="molecule type" value="Genomic_DNA"/>
</dbReference>
<sequence>MTKWWRRRGAVGAAPAKMHFVGPLERLRYLRSVSAFDQLPMDEILLLGQNVREVSFRSGEVLVGDGRGKGLAYLIVEGDVRIEGQGPEPALVHAGGTVGLISLLAGQELDQRCVAESDVAALQLERDILWDILEDRFTIFVRTMREVASELLVYRQMITDGTVLSGVVDPPPVPADRPIELVERLIAMRGTGVFKRASLEAIIEFSRTLEERRIPAGTVLWRPWEPSGFAHFIIRGRVHCRLPDGRVFHSTVGYPVGNLESQAREPRWYQATAETDLVTFRSESNAFLDIMEDHFDMAEEFLTTLASNVIRARVALDRHGNREEASA</sequence>